<evidence type="ECO:0000313" key="2">
    <source>
        <dbReference type="Proteomes" id="UP000188268"/>
    </source>
</evidence>
<accession>A0A1R3JVH6</accession>
<reference evidence="1 2" key="1">
    <citation type="submission" date="2013-09" db="EMBL/GenBank/DDBJ databases">
        <title>Corchorus capsularis genome sequencing.</title>
        <authorList>
            <person name="Alam M."/>
            <person name="Haque M.S."/>
            <person name="Islam M.S."/>
            <person name="Emdad E.M."/>
            <person name="Islam M.M."/>
            <person name="Ahmed B."/>
            <person name="Halim A."/>
            <person name="Hossen Q.M.M."/>
            <person name="Hossain M.Z."/>
            <person name="Ahmed R."/>
            <person name="Khan M.M."/>
            <person name="Islam R."/>
            <person name="Rashid M.M."/>
            <person name="Khan S.A."/>
            <person name="Rahman M.S."/>
            <person name="Alam M."/>
        </authorList>
    </citation>
    <scope>NUCLEOTIDE SEQUENCE [LARGE SCALE GENOMIC DNA]</scope>
    <source>
        <strain evidence="2">cv. CVL-1</strain>
        <tissue evidence="1">Whole seedling</tissue>
    </source>
</reference>
<evidence type="ECO:0000313" key="1">
    <source>
        <dbReference type="EMBL" id="OMO98657.1"/>
    </source>
</evidence>
<comment type="caution">
    <text evidence="1">The sequence shown here is derived from an EMBL/GenBank/DDBJ whole genome shotgun (WGS) entry which is preliminary data.</text>
</comment>
<sequence>MAGIRTEVKKETDLHILAFIGGSGTVACGVDGGSFVRRRLGFKLF</sequence>
<gene>
    <name evidence="1" type="ORF">CCACVL1_04121</name>
</gene>
<dbReference type="AlphaFoldDB" id="A0A1R3JVH6"/>
<keyword evidence="2" id="KW-1185">Reference proteome</keyword>
<dbReference type="EMBL" id="AWWV01007041">
    <property type="protein sequence ID" value="OMO98657.1"/>
    <property type="molecule type" value="Genomic_DNA"/>
</dbReference>
<organism evidence="1 2">
    <name type="scientific">Corchorus capsularis</name>
    <name type="common">Jute</name>
    <dbReference type="NCBI Taxonomy" id="210143"/>
    <lineage>
        <taxon>Eukaryota</taxon>
        <taxon>Viridiplantae</taxon>
        <taxon>Streptophyta</taxon>
        <taxon>Embryophyta</taxon>
        <taxon>Tracheophyta</taxon>
        <taxon>Spermatophyta</taxon>
        <taxon>Magnoliopsida</taxon>
        <taxon>eudicotyledons</taxon>
        <taxon>Gunneridae</taxon>
        <taxon>Pentapetalae</taxon>
        <taxon>rosids</taxon>
        <taxon>malvids</taxon>
        <taxon>Malvales</taxon>
        <taxon>Malvaceae</taxon>
        <taxon>Grewioideae</taxon>
        <taxon>Apeibeae</taxon>
        <taxon>Corchorus</taxon>
    </lineage>
</organism>
<proteinExistence type="predicted"/>
<dbReference type="Gramene" id="OMO98657">
    <property type="protein sequence ID" value="OMO98657"/>
    <property type="gene ID" value="CCACVL1_04121"/>
</dbReference>
<dbReference type="PROSITE" id="PS51257">
    <property type="entry name" value="PROKAR_LIPOPROTEIN"/>
    <property type="match status" value="1"/>
</dbReference>
<dbReference type="Proteomes" id="UP000188268">
    <property type="component" value="Unassembled WGS sequence"/>
</dbReference>
<protein>
    <submittedName>
        <fullName evidence="1">Uncharacterized protein</fullName>
    </submittedName>
</protein>
<name>A0A1R3JVH6_COCAP</name>